<dbReference type="EMBL" id="GBRH01160691">
    <property type="protein sequence ID" value="JAE37205.1"/>
    <property type="molecule type" value="Transcribed_RNA"/>
</dbReference>
<name>A0A0A9HJ86_ARUDO</name>
<protein>
    <submittedName>
        <fullName evidence="1">Uncharacterized protein</fullName>
    </submittedName>
</protein>
<evidence type="ECO:0000313" key="1">
    <source>
        <dbReference type="EMBL" id="JAE37205.1"/>
    </source>
</evidence>
<reference evidence="1" key="1">
    <citation type="submission" date="2014-09" db="EMBL/GenBank/DDBJ databases">
        <authorList>
            <person name="Magalhaes I.L.F."/>
            <person name="Oliveira U."/>
            <person name="Santos F.R."/>
            <person name="Vidigal T.H.D.A."/>
            <person name="Brescovit A.D."/>
            <person name="Santos A.J."/>
        </authorList>
    </citation>
    <scope>NUCLEOTIDE SEQUENCE</scope>
    <source>
        <tissue evidence="1">Shoot tissue taken approximately 20 cm above the soil surface</tissue>
    </source>
</reference>
<proteinExistence type="predicted"/>
<reference evidence="1" key="2">
    <citation type="journal article" date="2015" name="Data Brief">
        <title>Shoot transcriptome of the giant reed, Arundo donax.</title>
        <authorList>
            <person name="Barrero R.A."/>
            <person name="Guerrero F.D."/>
            <person name="Moolhuijzen P."/>
            <person name="Goolsby J.A."/>
            <person name="Tidwell J."/>
            <person name="Bellgard S.E."/>
            <person name="Bellgard M.I."/>
        </authorList>
    </citation>
    <scope>NUCLEOTIDE SEQUENCE</scope>
    <source>
        <tissue evidence="1">Shoot tissue taken approximately 20 cm above the soil surface</tissue>
    </source>
</reference>
<accession>A0A0A9HJ86</accession>
<dbReference type="AlphaFoldDB" id="A0A0A9HJ86"/>
<organism evidence="1">
    <name type="scientific">Arundo donax</name>
    <name type="common">Giant reed</name>
    <name type="synonym">Donax arundinaceus</name>
    <dbReference type="NCBI Taxonomy" id="35708"/>
    <lineage>
        <taxon>Eukaryota</taxon>
        <taxon>Viridiplantae</taxon>
        <taxon>Streptophyta</taxon>
        <taxon>Embryophyta</taxon>
        <taxon>Tracheophyta</taxon>
        <taxon>Spermatophyta</taxon>
        <taxon>Magnoliopsida</taxon>
        <taxon>Liliopsida</taxon>
        <taxon>Poales</taxon>
        <taxon>Poaceae</taxon>
        <taxon>PACMAD clade</taxon>
        <taxon>Arundinoideae</taxon>
        <taxon>Arundineae</taxon>
        <taxon>Arundo</taxon>
    </lineage>
</organism>
<sequence length="48" mass="4988">MVALEAERSSSAPEDVVRPWWCWWCPAAAGDMGGHRGAAAVEGGCQGA</sequence>